<keyword evidence="3" id="KW-1185">Reference proteome</keyword>
<feature type="region of interest" description="Disordered" evidence="1">
    <location>
        <begin position="1"/>
        <end position="28"/>
    </location>
</feature>
<accession>A0A2G1QNF2</accession>
<proteinExistence type="predicted"/>
<evidence type="ECO:0000313" key="3">
    <source>
        <dbReference type="Proteomes" id="UP000221168"/>
    </source>
</evidence>
<organism evidence="2 3">
    <name type="scientific">Zhengella mangrovi</name>
    <dbReference type="NCBI Taxonomy" id="1982044"/>
    <lineage>
        <taxon>Bacteria</taxon>
        <taxon>Pseudomonadati</taxon>
        <taxon>Pseudomonadota</taxon>
        <taxon>Alphaproteobacteria</taxon>
        <taxon>Hyphomicrobiales</taxon>
        <taxon>Notoacmeibacteraceae</taxon>
        <taxon>Zhengella</taxon>
    </lineage>
</organism>
<evidence type="ECO:0000313" key="2">
    <source>
        <dbReference type="EMBL" id="PHP67056.1"/>
    </source>
</evidence>
<dbReference type="AlphaFoldDB" id="A0A2G1QNF2"/>
<reference evidence="2 3" key="1">
    <citation type="submission" date="2017-10" db="EMBL/GenBank/DDBJ databases">
        <title>Sedimentibacterium mangrovi gen. nov., sp. nov., a novel member of family Phyllobacteriacea isolated from mangrove sediment.</title>
        <authorList>
            <person name="Liao H."/>
            <person name="Tian Y."/>
        </authorList>
    </citation>
    <scope>NUCLEOTIDE SEQUENCE [LARGE SCALE GENOMIC DNA]</scope>
    <source>
        <strain evidence="2 3">X9-2-2</strain>
    </source>
</reference>
<dbReference type="Proteomes" id="UP000221168">
    <property type="component" value="Unassembled WGS sequence"/>
</dbReference>
<sequence>MPVADESSPRSRIQVVTTPPLAPDDLPPLAGDLLPEDFLFDAEDLDGESCPPDMIVERGDRTAWVYDHGGIADILFVRA</sequence>
<evidence type="ECO:0000256" key="1">
    <source>
        <dbReference type="SAM" id="MobiDB-lite"/>
    </source>
</evidence>
<gene>
    <name evidence="2" type="ORF">CSC94_10920</name>
</gene>
<comment type="caution">
    <text evidence="2">The sequence shown here is derived from an EMBL/GenBank/DDBJ whole genome shotgun (WGS) entry which is preliminary data.</text>
</comment>
<dbReference type="EMBL" id="PDVP01000005">
    <property type="protein sequence ID" value="PHP67056.1"/>
    <property type="molecule type" value="Genomic_DNA"/>
</dbReference>
<protein>
    <submittedName>
        <fullName evidence="2">Uncharacterized protein</fullName>
    </submittedName>
</protein>
<name>A0A2G1QNF2_9HYPH</name>